<accession>A0A2A6D212</accession>
<protein>
    <submittedName>
        <fullName evidence="1">Uncharacterized protein</fullName>
    </submittedName>
</protein>
<evidence type="ECO:0000313" key="2">
    <source>
        <dbReference type="Proteomes" id="UP000005239"/>
    </source>
</evidence>
<keyword evidence="2" id="KW-1185">Reference proteome</keyword>
<organism evidence="1 2">
    <name type="scientific">Pristionchus pacificus</name>
    <name type="common">Parasitic nematode worm</name>
    <dbReference type="NCBI Taxonomy" id="54126"/>
    <lineage>
        <taxon>Eukaryota</taxon>
        <taxon>Metazoa</taxon>
        <taxon>Ecdysozoa</taxon>
        <taxon>Nematoda</taxon>
        <taxon>Chromadorea</taxon>
        <taxon>Rhabditida</taxon>
        <taxon>Rhabditina</taxon>
        <taxon>Diplogasteromorpha</taxon>
        <taxon>Diplogasteroidea</taxon>
        <taxon>Neodiplogasteridae</taxon>
        <taxon>Pristionchus</taxon>
    </lineage>
</organism>
<accession>A0A8R1V239</accession>
<reference evidence="2" key="1">
    <citation type="journal article" date="2008" name="Nat. Genet.">
        <title>The Pristionchus pacificus genome provides a unique perspective on nematode lifestyle and parasitism.</title>
        <authorList>
            <person name="Dieterich C."/>
            <person name="Clifton S.W."/>
            <person name="Schuster L.N."/>
            <person name="Chinwalla A."/>
            <person name="Delehaunty K."/>
            <person name="Dinkelacker I."/>
            <person name="Fulton L."/>
            <person name="Fulton R."/>
            <person name="Godfrey J."/>
            <person name="Minx P."/>
            <person name="Mitreva M."/>
            <person name="Roeseler W."/>
            <person name="Tian H."/>
            <person name="Witte H."/>
            <person name="Yang S.P."/>
            <person name="Wilson R.K."/>
            <person name="Sommer R.J."/>
        </authorList>
    </citation>
    <scope>NUCLEOTIDE SEQUENCE [LARGE SCALE GENOMIC DNA]</scope>
    <source>
        <strain evidence="2">PS312</strain>
    </source>
</reference>
<evidence type="ECO:0000313" key="1">
    <source>
        <dbReference type="EnsemblMetazoa" id="PPA46016.1"/>
    </source>
</evidence>
<name>A0A2A6D212_PRIPA</name>
<dbReference type="EnsemblMetazoa" id="PPA46016.1">
    <property type="protein sequence ID" value="PPA46016.1"/>
    <property type="gene ID" value="WBGene00284385"/>
</dbReference>
<dbReference type="AlphaFoldDB" id="A0A2A6D212"/>
<proteinExistence type="predicted"/>
<reference evidence="1" key="2">
    <citation type="submission" date="2022-06" db="UniProtKB">
        <authorList>
            <consortium name="EnsemblMetazoa"/>
        </authorList>
    </citation>
    <scope>IDENTIFICATION</scope>
    <source>
        <strain evidence="1">PS312</strain>
    </source>
</reference>
<dbReference type="Proteomes" id="UP000005239">
    <property type="component" value="Unassembled WGS sequence"/>
</dbReference>
<sequence length="126" mass="13850">MVLDLLLSLSLISLIHCRLTFDGAELLDQSDLQHITTTPLSCPNGCFSPSHTPFVKVIDDKGVEIISIADISSSADTTGFKLSPGDYALKKIDYDYEFTIYVVQKDAGSDAIQCNTIFSSRIRMIN</sequence>
<gene>
    <name evidence="1" type="primary">WBGene00284385</name>
</gene>